<evidence type="ECO:0000313" key="3">
    <source>
        <dbReference type="Proteomes" id="UP001500518"/>
    </source>
</evidence>
<gene>
    <name evidence="2" type="ORF">GCM10023208_29740</name>
</gene>
<dbReference type="Proteomes" id="UP001500518">
    <property type="component" value="Unassembled WGS sequence"/>
</dbReference>
<organism evidence="2 3">
    <name type="scientific">Erythrobacter westpacificensis</name>
    <dbReference type="NCBI Taxonomy" id="1055231"/>
    <lineage>
        <taxon>Bacteria</taxon>
        <taxon>Pseudomonadati</taxon>
        <taxon>Pseudomonadota</taxon>
        <taxon>Alphaproteobacteria</taxon>
        <taxon>Sphingomonadales</taxon>
        <taxon>Erythrobacteraceae</taxon>
        <taxon>Erythrobacter/Porphyrobacter group</taxon>
        <taxon>Erythrobacter</taxon>
    </lineage>
</organism>
<name>A0ABP9KNK3_9SPHN</name>
<feature type="signal peptide" evidence="1">
    <location>
        <begin position="1"/>
        <end position="19"/>
    </location>
</feature>
<comment type="caution">
    <text evidence="2">The sequence shown here is derived from an EMBL/GenBank/DDBJ whole genome shotgun (WGS) entry which is preliminary data.</text>
</comment>
<dbReference type="RefSeq" id="WP_346033798.1">
    <property type="nucleotide sequence ID" value="NZ_BAABHV010000021.1"/>
</dbReference>
<keyword evidence="3" id="KW-1185">Reference proteome</keyword>
<dbReference type="EMBL" id="BAABHV010000021">
    <property type="protein sequence ID" value="GAA5060869.1"/>
    <property type="molecule type" value="Genomic_DNA"/>
</dbReference>
<evidence type="ECO:0000313" key="2">
    <source>
        <dbReference type="EMBL" id="GAA5060869.1"/>
    </source>
</evidence>
<reference evidence="3" key="1">
    <citation type="journal article" date="2019" name="Int. J. Syst. Evol. Microbiol.">
        <title>The Global Catalogue of Microorganisms (GCM) 10K type strain sequencing project: providing services to taxonomists for standard genome sequencing and annotation.</title>
        <authorList>
            <consortium name="The Broad Institute Genomics Platform"/>
            <consortium name="The Broad Institute Genome Sequencing Center for Infectious Disease"/>
            <person name="Wu L."/>
            <person name="Ma J."/>
        </authorList>
    </citation>
    <scope>NUCLEOTIDE SEQUENCE [LARGE SCALE GENOMIC DNA]</scope>
    <source>
        <strain evidence="3">JCM 18014</strain>
    </source>
</reference>
<protein>
    <submittedName>
        <fullName evidence="2">Uncharacterized protein</fullName>
    </submittedName>
</protein>
<proteinExistence type="predicted"/>
<evidence type="ECO:0000256" key="1">
    <source>
        <dbReference type="SAM" id="SignalP"/>
    </source>
</evidence>
<sequence>MIRTLFLAATLTLAAPAAAQNAMPADLAERVAAARVAEATARQMIEMQEATAAAQMQYVGMTGAEFDDGYRGAVAFPSEDSLGVWKVVLVAARGDGAQADLVALAEYEVTQGEILSETLRDAGSEPALSGTALQMARAKYVAPRAVIAAPGAGYCLDGEPAAEGSTHSVSYIPLVLPPDETGAMEAYVLNGPIAEGSVPLGKHYRVSFDEFGQVGDPEVVTDTCELISWQPGEADLANKVYVTEHDGGAAPNAIHAFISAQLPMSMGVVTGDIVWPIAGGMIAPPVSAAEAGY</sequence>
<accession>A0ABP9KNK3</accession>
<keyword evidence="1" id="KW-0732">Signal</keyword>
<feature type="chain" id="PRO_5045399347" evidence="1">
    <location>
        <begin position="20"/>
        <end position="293"/>
    </location>
</feature>